<keyword evidence="10 21" id="KW-0418">Kinase</keyword>
<dbReference type="CDD" id="cd05387">
    <property type="entry name" value="BY-kinase"/>
    <property type="match status" value="1"/>
</dbReference>
<dbReference type="NCBIfam" id="TIGR01007">
    <property type="entry name" value="eps_fam"/>
    <property type="match status" value="1"/>
</dbReference>
<dbReference type="GO" id="GO:0004715">
    <property type="term" value="F:non-membrane spanning protein tyrosine kinase activity"/>
    <property type="evidence" value="ECO:0007669"/>
    <property type="project" value="UniProtKB-EC"/>
</dbReference>
<evidence type="ECO:0000256" key="5">
    <source>
        <dbReference type="ARBA" id="ARBA00022475"/>
    </source>
</evidence>
<evidence type="ECO:0000256" key="8">
    <source>
        <dbReference type="ARBA" id="ARBA00022692"/>
    </source>
</evidence>
<dbReference type="InterPro" id="IPR027417">
    <property type="entry name" value="P-loop_NTPase"/>
</dbReference>
<evidence type="ECO:0000313" key="21">
    <source>
        <dbReference type="EMBL" id="TXC63383.1"/>
    </source>
</evidence>
<accession>A0A5C6TSM6</accession>
<comment type="caution">
    <text evidence="21">The sequence shown here is derived from an EMBL/GenBank/DDBJ whole genome shotgun (WGS) entry which is preliminary data.</text>
</comment>
<evidence type="ECO:0000313" key="22">
    <source>
        <dbReference type="Proteomes" id="UP000321249"/>
    </source>
</evidence>
<protein>
    <recommendedName>
        <fullName evidence="4">non-specific protein-tyrosine kinase</fullName>
        <ecNumber evidence="4">2.7.10.2</ecNumber>
    </recommendedName>
</protein>
<evidence type="ECO:0000256" key="9">
    <source>
        <dbReference type="ARBA" id="ARBA00022741"/>
    </source>
</evidence>
<evidence type="ECO:0000256" key="2">
    <source>
        <dbReference type="ARBA" id="ARBA00007316"/>
    </source>
</evidence>
<dbReference type="OrthoDB" id="230260at2"/>
<evidence type="ECO:0000256" key="12">
    <source>
        <dbReference type="ARBA" id="ARBA00022989"/>
    </source>
</evidence>
<dbReference type="PANTHER" id="PTHR32309">
    <property type="entry name" value="TYROSINE-PROTEIN KINASE"/>
    <property type="match status" value="1"/>
</dbReference>
<feature type="domain" description="AAA" evidence="19">
    <location>
        <begin position="554"/>
        <end position="680"/>
    </location>
</feature>
<keyword evidence="14" id="KW-0829">Tyrosine-protein kinase</keyword>
<comment type="similarity">
    <text evidence="3">Belongs to the etk/wzc family.</text>
</comment>
<evidence type="ECO:0000256" key="1">
    <source>
        <dbReference type="ARBA" id="ARBA00004429"/>
    </source>
</evidence>
<dbReference type="AlphaFoldDB" id="A0A5C6TSM6"/>
<evidence type="ECO:0000256" key="7">
    <source>
        <dbReference type="ARBA" id="ARBA00022679"/>
    </source>
</evidence>
<dbReference type="SUPFAM" id="SSF52540">
    <property type="entry name" value="P-loop containing nucleoside triphosphate hydrolases"/>
    <property type="match status" value="1"/>
</dbReference>
<keyword evidence="8 17" id="KW-0812">Transmembrane</keyword>
<keyword evidence="5" id="KW-1003">Cell membrane</keyword>
<evidence type="ECO:0000259" key="20">
    <source>
        <dbReference type="Pfam" id="PF13807"/>
    </source>
</evidence>
<comment type="subcellular location">
    <subcellularLocation>
        <location evidence="1">Cell inner membrane</location>
        <topology evidence="1">Multi-pass membrane protein</topology>
    </subcellularLocation>
</comment>
<evidence type="ECO:0000256" key="16">
    <source>
        <dbReference type="SAM" id="Coils"/>
    </source>
</evidence>
<dbReference type="FunFam" id="3.40.50.300:FF:000527">
    <property type="entry name" value="Tyrosine-protein kinase etk"/>
    <property type="match status" value="1"/>
</dbReference>
<keyword evidence="9" id="KW-0547">Nucleotide-binding</keyword>
<dbReference type="PANTHER" id="PTHR32309:SF13">
    <property type="entry name" value="FERRIC ENTEROBACTIN TRANSPORT PROTEIN FEPE"/>
    <property type="match status" value="1"/>
</dbReference>
<dbReference type="GO" id="GO:0042802">
    <property type="term" value="F:identical protein binding"/>
    <property type="evidence" value="ECO:0007669"/>
    <property type="project" value="UniProtKB-ARBA"/>
</dbReference>
<dbReference type="GO" id="GO:0005524">
    <property type="term" value="F:ATP binding"/>
    <property type="evidence" value="ECO:0007669"/>
    <property type="project" value="UniProtKB-KW"/>
</dbReference>
<dbReference type="InterPro" id="IPR005702">
    <property type="entry name" value="Wzc-like_C"/>
</dbReference>
<feature type="transmembrane region" description="Helical" evidence="17">
    <location>
        <begin position="46"/>
        <end position="66"/>
    </location>
</feature>
<dbReference type="GO" id="GO:0005886">
    <property type="term" value="C:plasma membrane"/>
    <property type="evidence" value="ECO:0007669"/>
    <property type="project" value="UniProtKB-SubCell"/>
</dbReference>
<dbReference type="Pfam" id="PF13807">
    <property type="entry name" value="GNVR"/>
    <property type="match status" value="1"/>
</dbReference>
<proteinExistence type="inferred from homology"/>
<dbReference type="EC" id="2.7.10.2" evidence="4"/>
<dbReference type="Pfam" id="PF13614">
    <property type="entry name" value="AAA_31"/>
    <property type="match status" value="1"/>
</dbReference>
<evidence type="ECO:0000256" key="14">
    <source>
        <dbReference type="ARBA" id="ARBA00023137"/>
    </source>
</evidence>
<feature type="coiled-coil region" evidence="16">
    <location>
        <begin position="343"/>
        <end position="370"/>
    </location>
</feature>
<keyword evidence="16" id="KW-0175">Coiled coil</keyword>
<evidence type="ECO:0000256" key="10">
    <source>
        <dbReference type="ARBA" id="ARBA00022777"/>
    </source>
</evidence>
<keyword evidence="12 17" id="KW-1133">Transmembrane helix</keyword>
<evidence type="ECO:0000256" key="15">
    <source>
        <dbReference type="ARBA" id="ARBA00051245"/>
    </source>
</evidence>
<dbReference type="InterPro" id="IPR050445">
    <property type="entry name" value="Bact_polysacc_biosynth/exp"/>
</dbReference>
<dbReference type="InterPro" id="IPR032807">
    <property type="entry name" value="GNVR"/>
</dbReference>
<dbReference type="RefSeq" id="WP_147042793.1">
    <property type="nucleotide sequence ID" value="NZ_BAABIR010000003.1"/>
</dbReference>
<reference evidence="21 22" key="1">
    <citation type="journal article" date="2015" name="J. Microbiol.">
        <title>Sphingosinicella ginsenosidimutans sp. nov., with ginsenoside converting activity.</title>
        <authorList>
            <person name="Kim J.K."/>
            <person name="Kang M.S."/>
            <person name="Park S.C."/>
            <person name="Kim K.M."/>
            <person name="Choi K."/>
            <person name="Yoon M.H."/>
            <person name="Im W.T."/>
        </authorList>
    </citation>
    <scope>NUCLEOTIDE SEQUENCE [LARGE SCALE GENOMIC DNA]</scope>
    <source>
        <strain evidence="21 22">BS-11</strain>
    </source>
</reference>
<dbReference type="Pfam" id="PF02706">
    <property type="entry name" value="Wzz"/>
    <property type="match status" value="1"/>
</dbReference>
<keyword evidence="7 21" id="KW-0808">Transferase</keyword>
<keyword evidence="6" id="KW-0997">Cell inner membrane</keyword>
<evidence type="ECO:0000256" key="6">
    <source>
        <dbReference type="ARBA" id="ARBA00022519"/>
    </source>
</evidence>
<comment type="catalytic activity">
    <reaction evidence="15">
        <text>L-tyrosyl-[protein] + ATP = O-phospho-L-tyrosyl-[protein] + ADP + H(+)</text>
        <dbReference type="Rhea" id="RHEA:10596"/>
        <dbReference type="Rhea" id="RHEA-COMP:10136"/>
        <dbReference type="Rhea" id="RHEA-COMP:20101"/>
        <dbReference type="ChEBI" id="CHEBI:15378"/>
        <dbReference type="ChEBI" id="CHEBI:30616"/>
        <dbReference type="ChEBI" id="CHEBI:46858"/>
        <dbReference type="ChEBI" id="CHEBI:61978"/>
        <dbReference type="ChEBI" id="CHEBI:456216"/>
        <dbReference type="EC" id="2.7.10.2"/>
    </reaction>
</comment>
<dbReference type="Proteomes" id="UP000321249">
    <property type="component" value="Unassembled WGS sequence"/>
</dbReference>
<dbReference type="InterPro" id="IPR003856">
    <property type="entry name" value="LPS_length_determ_N"/>
</dbReference>
<feature type="domain" description="Tyrosine-protein kinase G-rich" evidence="20">
    <location>
        <begin position="407"/>
        <end position="476"/>
    </location>
</feature>
<dbReference type="EMBL" id="VOQQ01000001">
    <property type="protein sequence ID" value="TXC63383.1"/>
    <property type="molecule type" value="Genomic_DNA"/>
</dbReference>
<keyword evidence="22" id="KW-1185">Reference proteome</keyword>
<keyword evidence="11" id="KW-0067">ATP-binding</keyword>
<evidence type="ECO:0000256" key="11">
    <source>
        <dbReference type="ARBA" id="ARBA00022840"/>
    </source>
</evidence>
<evidence type="ECO:0000256" key="17">
    <source>
        <dbReference type="SAM" id="Phobius"/>
    </source>
</evidence>
<name>A0A5C6TSM6_9SPHN</name>
<feature type="coiled-coil region" evidence="16">
    <location>
        <begin position="222"/>
        <end position="249"/>
    </location>
</feature>
<evidence type="ECO:0000256" key="4">
    <source>
        <dbReference type="ARBA" id="ARBA00011903"/>
    </source>
</evidence>
<dbReference type="InterPro" id="IPR025669">
    <property type="entry name" value="AAA_dom"/>
</dbReference>
<feature type="domain" description="Polysaccharide chain length determinant N-terminal" evidence="18">
    <location>
        <begin position="37"/>
        <end position="124"/>
    </location>
</feature>
<evidence type="ECO:0000259" key="18">
    <source>
        <dbReference type="Pfam" id="PF02706"/>
    </source>
</evidence>
<gene>
    <name evidence="21" type="ORF">FRZ32_06760</name>
</gene>
<comment type="similarity">
    <text evidence="2">Belongs to the CpsD/CapB family.</text>
</comment>
<sequence length="740" mass="80691">MNDMEFRHGTPLLAGAEGDQVSLAGLDDGAPPLITQIMTVARRRKWFIIGAIVGMLLAGLAVTLLMTPKYTASAMVEIRREGNDFTNIEGAEPQATTSVDQEFYQTQYGLLQSRALAERVATELQLFDNAAFFDEFNAPGTSGWFEDGRPVQSASTREQRIRKAGEVLLDNFDIAPERLSRLVTLEFTGPDAVLSKRIVDSWAANFIRITLERRFEATSYARTFLEQRLAQLRGRIDESERQLVGYAAQQNIINLPTGTAPQTPGATAPERSLVEDDLGTINQALAQATVARMQAESRLHASNGAVDEALNNVAINGLRQQRALANAQYAQMMVQFEPNYPPAVALRTQIQQLDQAIAAEEGRVQQTLRQTYDAAVAREQGLRRMVEQLQGGVLDLRRRSIQYNIYQRDVDTSRQLYDALLQRYKEIGVAGGVGVNNISIVDQAEVPEKPSSPRLLLNMAIALLAGLMVGIGGAFALEQIDQGIADPSDVERELKVPLLGSVPKIEDSDPLETLDDSKSMASEAYLSLMTTLSFATDHGIPRSLAVTSSGPAEGKSITSYALARSVARSRRRILLIDADMRSPSMHHAFGVANGAGLSNFLAGDDDLAKMVHATAYPGLSLMTAGPQPPSAPELLSGERLPQLIERLREQFDQIIFDAPPVMGLADALMLGSAVEGMVFVVEAHRTHRGTASFALSRLRSANAQIVGAVLTKFDTKRAHYGYGYDYGYGYGYGEVAKDQA</sequence>
<dbReference type="Gene3D" id="3.40.50.300">
    <property type="entry name" value="P-loop containing nucleotide triphosphate hydrolases"/>
    <property type="match status" value="1"/>
</dbReference>
<organism evidence="21 22">
    <name type="scientific">Allosphingosinicella ginsenosidimutans</name>
    <dbReference type="NCBI Taxonomy" id="1176539"/>
    <lineage>
        <taxon>Bacteria</taxon>
        <taxon>Pseudomonadati</taxon>
        <taxon>Pseudomonadota</taxon>
        <taxon>Alphaproteobacteria</taxon>
        <taxon>Sphingomonadales</taxon>
        <taxon>Sphingomonadaceae</taxon>
        <taxon>Allosphingosinicella</taxon>
    </lineage>
</organism>
<evidence type="ECO:0000256" key="13">
    <source>
        <dbReference type="ARBA" id="ARBA00023136"/>
    </source>
</evidence>
<evidence type="ECO:0000256" key="3">
    <source>
        <dbReference type="ARBA" id="ARBA00008883"/>
    </source>
</evidence>
<keyword evidence="13 17" id="KW-0472">Membrane</keyword>
<evidence type="ECO:0000259" key="19">
    <source>
        <dbReference type="Pfam" id="PF13614"/>
    </source>
</evidence>